<dbReference type="GO" id="GO:0016887">
    <property type="term" value="F:ATP hydrolysis activity"/>
    <property type="evidence" value="ECO:0007669"/>
    <property type="project" value="InterPro"/>
</dbReference>
<dbReference type="EMBL" id="FNOP01000014">
    <property type="protein sequence ID" value="SDX15123.1"/>
    <property type="molecule type" value="Genomic_DNA"/>
</dbReference>
<name>A0A1H2ZC88_ACIFE</name>
<reference evidence="6 7" key="1">
    <citation type="submission" date="2016-10" db="EMBL/GenBank/DDBJ databases">
        <authorList>
            <person name="Varghese N."/>
            <person name="Submissions S."/>
        </authorList>
    </citation>
    <scope>NUCLEOTIDE SEQUENCE [LARGE SCALE GENOMIC DNA]</scope>
    <source>
        <strain evidence="6 7">WCC6</strain>
    </source>
</reference>
<evidence type="ECO:0000256" key="3">
    <source>
        <dbReference type="ARBA" id="ARBA00013368"/>
    </source>
</evidence>
<evidence type="ECO:0000256" key="4">
    <source>
        <dbReference type="SAM" id="Coils"/>
    </source>
</evidence>
<dbReference type="InterPro" id="IPR027417">
    <property type="entry name" value="P-loop_NTPase"/>
</dbReference>
<protein>
    <recommendedName>
        <fullName evidence="3">Nuclease SbcCD subunit C</fullName>
    </recommendedName>
</protein>
<dbReference type="Pfam" id="PF13558">
    <property type="entry name" value="SbcC_Walker_B"/>
    <property type="match status" value="1"/>
</dbReference>
<gene>
    <name evidence="6" type="ORF">SAMN05216495_11441</name>
</gene>
<dbReference type="InterPro" id="IPR038729">
    <property type="entry name" value="Rad50/SbcC_AAA"/>
</dbReference>
<dbReference type="GO" id="GO:0004527">
    <property type="term" value="F:exonuclease activity"/>
    <property type="evidence" value="ECO:0007669"/>
    <property type="project" value="UniProtKB-KW"/>
</dbReference>
<comment type="subunit">
    <text evidence="2">Heterodimer of SbcC and SbcD.</text>
</comment>
<dbReference type="Pfam" id="PF13476">
    <property type="entry name" value="AAA_23"/>
    <property type="match status" value="1"/>
</dbReference>
<feature type="coiled-coil region" evidence="4">
    <location>
        <begin position="548"/>
        <end position="578"/>
    </location>
</feature>
<dbReference type="AlphaFoldDB" id="A0A1H2ZC88"/>
<feature type="domain" description="Rad50/SbcC-type AAA" evidence="5">
    <location>
        <begin position="6"/>
        <end position="248"/>
    </location>
</feature>
<accession>A0A1H2ZC88</accession>
<dbReference type="PANTHER" id="PTHR32114">
    <property type="entry name" value="ABC TRANSPORTER ABCH.3"/>
    <property type="match status" value="1"/>
</dbReference>
<dbReference type="SUPFAM" id="SSF52540">
    <property type="entry name" value="P-loop containing nucleoside triphosphate hydrolases"/>
    <property type="match status" value="1"/>
</dbReference>
<feature type="coiled-coil region" evidence="4">
    <location>
        <begin position="311"/>
        <end position="356"/>
    </location>
</feature>
<keyword evidence="6" id="KW-0269">Exonuclease</keyword>
<sequence>MRPLELVMNAFGPYAGEETIDFTRLGENRFFLITGPTGSGKTTILDAITFALYGTASGDLRDNRSLRSDYATPDRKTEVRFTFRNQDRTYEVTRTPEQVLNKQRGEGTRTVPAGASLVEILPEGERKVLGTSNSAVTRAVEQLLGFQARQFRQLMVLPQGEFRRFLVADSKERKTILETLFKTGQYSALEDALDARAKVLKKQHEECRQKYQLLLESAGTHSPAALKQRLQEEQQQAKDLEAQAAQAQKAASAALETLQQGQQLAYTFQRWQEGQKRKEALAAQADTIRDLQQRIRWLDEALKLHPIYDRTRKAKAQLDTAQALFQKAREDLQAAQERLRQQLASATETNTHALQEQMVRVREQLARMTAVSGETVRLAQTLVPGEPCPVCGSPDHPQPATQTRKAQEELARKTRAMEEEIARLNRKQKALEKAQKEADQAAGSCKTAEENLAAAQKAFEADREAYKTALDQSPFPDQHTFVAAHKALASKPLWQEQVDRYRQQADSLQGELKILADQLKDKTPPDLAPLQEAVRQTGSTAHTLATRTGALQETLRREEAALKQLEKLEKELDRLQEAYGPIGLLASTAKGDNSRKLTFSSFVLQAVLDDVLQTANLRLGKISQGRYSLYRSQDIVDARKEQGLGLEIMDAFTGQARAVTTLSGGEIFFTSLSLALGLSDVLESYAGGLHLDTILVDEGFGSLDPETLDSAISALLELQKGGRLVGIISHVAELKERISAQLEIIPTNQGSTTRFRV</sequence>
<evidence type="ECO:0000313" key="6">
    <source>
        <dbReference type="EMBL" id="SDX15123.1"/>
    </source>
</evidence>
<evidence type="ECO:0000256" key="1">
    <source>
        <dbReference type="ARBA" id="ARBA00006930"/>
    </source>
</evidence>
<dbReference type="Gene3D" id="3.40.50.300">
    <property type="entry name" value="P-loop containing nucleotide triphosphate hydrolases"/>
    <property type="match status" value="2"/>
</dbReference>
<dbReference type="RefSeq" id="WP_074707319.1">
    <property type="nucleotide sequence ID" value="NZ_CAMEFB010000003.1"/>
</dbReference>
<organism evidence="6 7">
    <name type="scientific">Acidaminococcus fermentans</name>
    <dbReference type="NCBI Taxonomy" id="905"/>
    <lineage>
        <taxon>Bacteria</taxon>
        <taxon>Bacillati</taxon>
        <taxon>Bacillota</taxon>
        <taxon>Negativicutes</taxon>
        <taxon>Acidaminococcales</taxon>
        <taxon>Acidaminococcaceae</taxon>
        <taxon>Acidaminococcus</taxon>
    </lineage>
</organism>
<proteinExistence type="inferred from homology"/>
<comment type="caution">
    <text evidence="6">The sequence shown here is derived from an EMBL/GenBank/DDBJ whole genome shotgun (WGS) entry which is preliminary data.</text>
</comment>
<dbReference type="Proteomes" id="UP000182379">
    <property type="component" value="Unassembled WGS sequence"/>
</dbReference>
<dbReference type="PANTHER" id="PTHR32114:SF2">
    <property type="entry name" value="ABC TRANSPORTER ABCH.3"/>
    <property type="match status" value="1"/>
</dbReference>
<feature type="coiled-coil region" evidence="4">
    <location>
        <begin position="403"/>
        <end position="465"/>
    </location>
</feature>
<evidence type="ECO:0000259" key="5">
    <source>
        <dbReference type="Pfam" id="PF13476"/>
    </source>
</evidence>
<evidence type="ECO:0000256" key="2">
    <source>
        <dbReference type="ARBA" id="ARBA00011322"/>
    </source>
</evidence>
<comment type="similarity">
    <text evidence="1">Belongs to the SMC family. SbcC subfamily.</text>
</comment>
<keyword evidence="4" id="KW-0175">Coiled coil</keyword>
<feature type="coiled-coil region" evidence="4">
    <location>
        <begin position="223"/>
        <end position="257"/>
    </location>
</feature>
<evidence type="ECO:0000313" key="7">
    <source>
        <dbReference type="Proteomes" id="UP000182379"/>
    </source>
</evidence>
<keyword evidence="6" id="KW-0378">Hydrolase</keyword>
<dbReference type="GO" id="GO:0006302">
    <property type="term" value="P:double-strand break repair"/>
    <property type="evidence" value="ECO:0007669"/>
    <property type="project" value="InterPro"/>
</dbReference>
<keyword evidence="6" id="KW-0540">Nuclease</keyword>